<organism evidence="3 4">
    <name type="scientific">Methylobacterium planeticum</name>
    <dbReference type="NCBI Taxonomy" id="2615211"/>
    <lineage>
        <taxon>Bacteria</taxon>
        <taxon>Pseudomonadati</taxon>
        <taxon>Pseudomonadota</taxon>
        <taxon>Alphaproteobacteria</taxon>
        <taxon>Hyphomicrobiales</taxon>
        <taxon>Methylobacteriaceae</taxon>
        <taxon>Methylobacterium</taxon>
    </lineage>
</organism>
<comment type="caution">
    <text evidence="3">The sequence shown here is derived from an EMBL/GenBank/DDBJ whole genome shotgun (WGS) entry which is preliminary data.</text>
</comment>
<gene>
    <name evidence="3" type="ORF">F6X51_08725</name>
</gene>
<name>A0A6N6MRT2_9HYPH</name>
<sequence length="102" mass="10818">MHKEAVMRSSRRSRSGEAGAAAFRSARASARPAARAPDGLRWILRPSNLLLGGVLLAGWLALVGWTGAGPEGWQARLCADLDLQPRSCGAVQPVDAAWRAQS</sequence>
<dbReference type="EMBL" id="VZZJ01000005">
    <property type="protein sequence ID" value="KAB1074435.1"/>
    <property type="molecule type" value="Genomic_DNA"/>
</dbReference>
<reference evidence="3 4" key="1">
    <citation type="submission" date="2019-09" db="EMBL/GenBank/DDBJ databases">
        <title>YIM 132548 draft genome.</title>
        <authorList>
            <person name="Jiang L."/>
        </authorList>
    </citation>
    <scope>NUCLEOTIDE SEQUENCE [LARGE SCALE GENOMIC DNA]</scope>
    <source>
        <strain evidence="3 4">YIM 132548</strain>
    </source>
</reference>
<evidence type="ECO:0000256" key="1">
    <source>
        <dbReference type="SAM" id="MobiDB-lite"/>
    </source>
</evidence>
<accession>A0A6N6MRT2</accession>
<evidence type="ECO:0000256" key="2">
    <source>
        <dbReference type="SAM" id="Phobius"/>
    </source>
</evidence>
<keyword evidence="2" id="KW-0472">Membrane</keyword>
<feature type="transmembrane region" description="Helical" evidence="2">
    <location>
        <begin position="49"/>
        <end position="68"/>
    </location>
</feature>
<feature type="compositionally biased region" description="Low complexity" evidence="1">
    <location>
        <begin position="16"/>
        <end position="35"/>
    </location>
</feature>
<proteinExistence type="predicted"/>
<keyword evidence="2" id="KW-1133">Transmembrane helix</keyword>
<keyword evidence="4" id="KW-1185">Reference proteome</keyword>
<keyword evidence="2" id="KW-0812">Transmembrane</keyword>
<feature type="region of interest" description="Disordered" evidence="1">
    <location>
        <begin position="1"/>
        <end position="35"/>
    </location>
</feature>
<dbReference type="RefSeq" id="WP_150962830.1">
    <property type="nucleotide sequence ID" value="NZ_VZZJ01000005.1"/>
</dbReference>
<dbReference type="Proteomes" id="UP000441523">
    <property type="component" value="Unassembled WGS sequence"/>
</dbReference>
<protein>
    <submittedName>
        <fullName evidence="3">Uncharacterized protein</fullName>
    </submittedName>
</protein>
<evidence type="ECO:0000313" key="4">
    <source>
        <dbReference type="Proteomes" id="UP000441523"/>
    </source>
</evidence>
<evidence type="ECO:0000313" key="3">
    <source>
        <dbReference type="EMBL" id="KAB1074435.1"/>
    </source>
</evidence>
<dbReference type="AlphaFoldDB" id="A0A6N6MRT2"/>